<evidence type="ECO:0000256" key="7">
    <source>
        <dbReference type="ARBA" id="ARBA00023128"/>
    </source>
</evidence>
<dbReference type="GO" id="GO:0006865">
    <property type="term" value="P:amino acid transport"/>
    <property type="evidence" value="ECO:0007669"/>
    <property type="project" value="UniProtKB-KW"/>
</dbReference>
<proteinExistence type="inferred from homology"/>
<dbReference type="InterPro" id="IPR004686">
    <property type="entry name" value="Mtc"/>
</dbReference>
<dbReference type="STRING" id="857967.G0R2B1"/>
<name>G0R2B1_ICHMU</name>
<dbReference type="GO" id="GO:1990542">
    <property type="term" value="P:mitochondrial transmembrane transport"/>
    <property type="evidence" value="ECO:0007669"/>
    <property type="project" value="TreeGrafter"/>
</dbReference>
<dbReference type="AlphaFoldDB" id="G0R2B1"/>
<protein>
    <submittedName>
        <fullName evidence="10">Tricarboxylate carrier family protein, putative</fullName>
        <ecNumber evidence="10">3.4.13.20</ecNumber>
    </submittedName>
</protein>
<organism evidence="10 11">
    <name type="scientific">Ichthyophthirius multifiliis</name>
    <name type="common">White spot disease agent</name>
    <name type="synonym">Ich</name>
    <dbReference type="NCBI Taxonomy" id="5932"/>
    <lineage>
        <taxon>Eukaryota</taxon>
        <taxon>Sar</taxon>
        <taxon>Alveolata</taxon>
        <taxon>Ciliophora</taxon>
        <taxon>Intramacronucleata</taxon>
        <taxon>Oligohymenophorea</taxon>
        <taxon>Hymenostomatida</taxon>
        <taxon>Ophryoglenina</taxon>
        <taxon>Ichthyophthirius</taxon>
    </lineage>
</organism>
<comment type="subcellular location">
    <subcellularLocation>
        <location evidence="1">Mitochondrion membrane</location>
        <topology evidence="1">Multi-pass membrane protein</topology>
    </subcellularLocation>
</comment>
<evidence type="ECO:0000256" key="3">
    <source>
        <dbReference type="ARBA" id="ARBA00022448"/>
    </source>
</evidence>
<dbReference type="EMBL" id="GL984250">
    <property type="protein sequence ID" value="EGR28399.1"/>
    <property type="molecule type" value="Genomic_DNA"/>
</dbReference>
<feature type="transmembrane region" description="Helical" evidence="9">
    <location>
        <begin position="178"/>
        <end position="198"/>
    </location>
</feature>
<evidence type="ECO:0000256" key="8">
    <source>
        <dbReference type="ARBA" id="ARBA00023136"/>
    </source>
</evidence>
<feature type="transmembrane region" description="Helical" evidence="9">
    <location>
        <begin position="230"/>
        <end position="252"/>
    </location>
</feature>
<keyword evidence="10" id="KW-0224">Dipeptidase</keyword>
<keyword evidence="4 9" id="KW-0812">Transmembrane</keyword>
<evidence type="ECO:0000256" key="5">
    <source>
        <dbReference type="ARBA" id="ARBA00022970"/>
    </source>
</evidence>
<keyword evidence="3" id="KW-0813">Transport</keyword>
<evidence type="ECO:0000256" key="4">
    <source>
        <dbReference type="ARBA" id="ARBA00022692"/>
    </source>
</evidence>
<keyword evidence="11" id="KW-1185">Reference proteome</keyword>
<feature type="non-terminal residue" evidence="10">
    <location>
        <position position="320"/>
    </location>
</feature>
<evidence type="ECO:0000256" key="9">
    <source>
        <dbReference type="SAM" id="Phobius"/>
    </source>
</evidence>
<dbReference type="RefSeq" id="XP_004027744.1">
    <property type="nucleotide sequence ID" value="XM_004027695.1"/>
</dbReference>
<evidence type="ECO:0000313" key="11">
    <source>
        <dbReference type="Proteomes" id="UP000008983"/>
    </source>
</evidence>
<feature type="transmembrane region" description="Helical" evidence="9">
    <location>
        <begin position="146"/>
        <end position="166"/>
    </location>
</feature>
<dbReference type="Pfam" id="PF03820">
    <property type="entry name" value="SFXNs"/>
    <property type="match status" value="1"/>
</dbReference>
<dbReference type="Proteomes" id="UP000008983">
    <property type="component" value="Unassembled WGS sequence"/>
</dbReference>
<dbReference type="GO" id="GO:0016805">
    <property type="term" value="F:dipeptidase activity"/>
    <property type="evidence" value="ECO:0007669"/>
    <property type="project" value="UniProtKB-KW"/>
</dbReference>
<dbReference type="OrthoDB" id="6608471at2759"/>
<dbReference type="InParanoid" id="G0R2B1"/>
<keyword evidence="8 9" id="KW-0472">Membrane</keyword>
<evidence type="ECO:0000256" key="2">
    <source>
        <dbReference type="ARBA" id="ARBA00005974"/>
    </source>
</evidence>
<gene>
    <name evidence="10" type="ORF">IMG5_176550</name>
</gene>
<keyword evidence="10" id="KW-0645">Protease</keyword>
<reference evidence="10 11" key="1">
    <citation type="submission" date="2011-07" db="EMBL/GenBank/DDBJ databases">
        <authorList>
            <person name="Coyne R."/>
            <person name="Brami D."/>
            <person name="Johnson J."/>
            <person name="Hostetler J."/>
            <person name="Hannick L."/>
            <person name="Clark T."/>
            <person name="Cassidy-Hanley D."/>
            <person name="Inman J."/>
        </authorList>
    </citation>
    <scope>NUCLEOTIDE SEQUENCE [LARGE SCALE GENOMIC DNA]</scope>
    <source>
        <strain evidence="10 11">G5</strain>
    </source>
</reference>
<dbReference type="GO" id="GO:0015075">
    <property type="term" value="F:monoatomic ion transmembrane transporter activity"/>
    <property type="evidence" value="ECO:0007669"/>
    <property type="project" value="InterPro"/>
</dbReference>
<dbReference type="GO" id="GO:0005743">
    <property type="term" value="C:mitochondrial inner membrane"/>
    <property type="evidence" value="ECO:0007669"/>
    <property type="project" value="TreeGrafter"/>
</dbReference>
<evidence type="ECO:0000313" key="10">
    <source>
        <dbReference type="EMBL" id="EGR28399.1"/>
    </source>
</evidence>
<dbReference type="PANTHER" id="PTHR11153">
    <property type="entry name" value="SIDEROFLEXIN"/>
    <property type="match status" value="1"/>
</dbReference>
<dbReference type="OMA" id="GTTIFWQ"/>
<dbReference type="EC" id="3.4.13.20" evidence="10"/>
<comment type="similarity">
    <text evidence="2">Belongs to the sideroflexin family.</text>
</comment>
<dbReference type="GeneID" id="14904472"/>
<feature type="transmembrane region" description="Helical" evidence="9">
    <location>
        <begin position="272"/>
        <end position="293"/>
    </location>
</feature>
<dbReference type="PANTHER" id="PTHR11153:SF6">
    <property type="entry name" value="SIDEROFLEXIN-5"/>
    <property type="match status" value="1"/>
</dbReference>
<keyword evidence="7" id="KW-0496">Mitochondrion</keyword>
<accession>G0R2B1</accession>
<evidence type="ECO:0000256" key="1">
    <source>
        <dbReference type="ARBA" id="ARBA00004225"/>
    </source>
</evidence>
<keyword evidence="10" id="KW-0378">Hydrolase</keyword>
<keyword evidence="5" id="KW-0029">Amino-acid transport</keyword>
<dbReference type="eggNOG" id="KOG3767">
    <property type="taxonomic scope" value="Eukaryota"/>
</dbReference>
<sequence length="320" mass="36692">MKQYDPQLQSAFDLHTYKGRLQHFNMMLFPSNFFHYNQTIKDYQNTLKKIETDPSLQKQYSNQKLWEMKYVILSNTHPQTKECISIPFRTSGFIITNTPISFLLAVLPPTPINQIMSQTINQTFNFCFNYSNRNLSNIYNYKEMTFSYLCAITVAISSSLGTAAISRRITFNKFAQKIVLSISPYIGVALASSFNLFFSRYQDFIKGIQVCDIETEMPIRDSCSLQAAKIAFFQALASRVIIPIPVFMIPIGGMNLLKYYNKYPKGKLSQNIFGSTLAALGLWIGSTVGFALFEQQSKIHVSLLEEQFHNLKDKKEIKLN</sequence>
<evidence type="ECO:0000256" key="6">
    <source>
        <dbReference type="ARBA" id="ARBA00022989"/>
    </source>
</evidence>
<keyword evidence="6 9" id="KW-1133">Transmembrane helix</keyword>